<gene>
    <name evidence="1" type="ORF">MYCIT1_LOCUS8708</name>
</gene>
<dbReference type="AlphaFoldDB" id="A0AAD2H292"/>
<evidence type="ECO:0000313" key="1">
    <source>
        <dbReference type="EMBL" id="CAK5266765.1"/>
    </source>
</evidence>
<proteinExistence type="predicted"/>
<sequence>MTGHLRDAVMSGTAPDLTRPFSDPHLLTLNRAVLAICPVEEVSAQTMRWSYVPRTGLDSWRFPWAVLLFAGPIELNQSLYSVAPDHPCRFLDIVAISSTCVLALWIVLGGSHSVSGDPSTSANSISLFRTGFRSPSFLRLPRAPLASARRHALVNIRDLKEWISHITPIESSVGAGRSCRVVLVYLRLVSVSQYMRAQSTAGWTIDRSLHAGLHSFEDED</sequence>
<dbReference type="EMBL" id="CAVNYO010000110">
    <property type="protein sequence ID" value="CAK5266765.1"/>
    <property type="molecule type" value="Genomic_DNA"/>
</dbReference>
<accession>A0AAD2H292</accession>
<keyword evidence="2" id="KW-1185">Reference proteome</keyword>
<comment type="caution">
    <text evidence="1">The sequence shown here is derived from an EMBL/GenBank/DDBJ whole genome shotgun (WGS) entry which is preliminary data.</text>
</comment>
<name>A0AAD2H292_9AGAR</name>
<reference evidence="1" key="1">
    <citation type="submission" date="2023-11" db="EMBL/GenBank/DDBJ databases">
        <authorList>
            <person name="De Vega J J."/>
            <person name="De Vega J J."/>
        </authorList>
    </citation>
    <scope>NUCLEOTIDE SEQUENCE</scope>
</reference>
<evidence type="ECO:0000313" key="2">
    <source>
        <dbReference type="Proteomes" id="UP001295794"/>
    </source>
</evidence>
<protein>
    <submittedName>
        <fullName evidence="1">Uncharacterized protein</fullName>
    </submittedName>
</protein>
<organism evidence="1 2">
    <name type="scientific">Mycena citricolor</name>
    <dbReference type="NCBI Taxonomy" id="2018698"/>
    <lineage>
        <taxon>Eukaryota</taxon>
        <taxon>Fungi</taxon>
        <taxon>Dikarya</taxon>
        <taxon>Basidiomycota</taxon>
        <taxon>Agaricomycotina</taxon>
        <taxon>Agaricomycetes</taxon>
        <taxon>Agaricomycetidae</taxon>
        <taxon>Agaricales</taxon>
        <taxon>Marasmiineae</taxon>
        <taxon>Mycenaceae</taxon>
        <taxon>Mycena</taxon>
    </lineage>
</organism>
<dbReference type="Proteomes" id="UP001295794">
    <property type="component" value="Unassembled WGS sequence"/>
</dbReference>